<evidence type="ECO:0000313" key="2">
    <source>
        <dbReference type="EMBL" id="MDI6451931.1"/>
    </source>
</evidence>
<organism evidence="2 3">
    <name type="scientific">Peloplasma aerotolerans</name>
    <dbReference type="NCBI Taxonomy" id="3044389"/>
    <lineage>
        <taxon>Bacteria</taxon>
        <taxon>Bacillati</taxon>
        <taxon>Mycoplasmatota</taxon>
        <taxon>Mollicutes</taxon>
        <taxon>Acholeplasmatales</taxon>
        <taxon>Acholeplasmataceae</taxon>
        <taxon>Peloplasma</taxon>
    </lineage>
</organism>
<reference evidence="2" key="1">
    <citation type="submission" date="2023-05" db="EMBL/GenBank/DDBJ databases">
        <title>Mariniplasma microaerophilum sp. nov., a novel anaerobic mollicute isolated from terrestrial mud volcano, Taman Peninsula, Russia.</title>
        <authorList>
            <person name="Khomyakova M.A."/>
            <person name="Merkel A.Y."/>
            <person name="Slobodkin A.I."/>
        </authorList>
    </citation>
    <scope>NUCLEOTIDE SEQUENCE</scope>
    <source>
        <strain evidence="2">M4Ah</strain>
    </source>
</reference>
<dbReference type="PROSITE" id="PS51257">
    <property type="entry name" value="PROKAR_LIPOPROTEIN"/>
    <property type="match status" value="1"/>
</dbReference>
<accession>A0AAW6U777</accession>
<name>A0AAW6U777_9MOLU</name>
<dbReference type="AlphaFoldDB" id="A0AAW6U777"/>
<gene>
    <name evidence="2" type="ORF">QJ521_00010</name>
</gene>
<dbReference type="RefSeq" id="WP_282838309.1">
    <property type="nucleotide sequence ID" value="NZ_JASCXW010000001.1"/>
</dbReference>
<sequence>MRKMTFILLLFGLIFSLISCGATPKKKSNEELATIAFGLAVGKLDTLFEDKTNIEKNISLPLNFTDIWGLEIIWTSSERSIISDSGIFTRPNADIDITLKATMIYGTLVYTKEYIVTAKALDDDDDDDIEIPIVDYQDVFSIISEFASISDQVDENGNYLSEYFYGVEGIVIAQNGMNQILMYSEGAMIQIEGLHGVFTINIGDAYQISGKLMYQQYVPKIKVVNKLSTATILETHSYEEPVYEEVSLDFLKESNAQSILLHVAAITIEGYLNQGRITDSDALITIDLSFDYDEDFEGRYVEIQSIVYFDSLSKEWIFVEDSMQIVETMAPCPLC</sequence>
<dbReference type="InterPro" id="IPR046780">
    <property type="entry name" value="aBig_2"/>
</dbReference>
<dbReference type="Pfam" id="PF20578">
    <property type="entry name" value="aBig_2"/>
    <property type="match status" value="1"/>
</dbReference>
<dbReference type="EMBL" id="JASCXW010000001">
    <property type="protein sequence ID" value="MDI6451931.1"/>
    <property type="molecule type" value="Genomic_DNA"/>
</dbReference>
<proteinExistence type="predicted"/>
<protein>
    <recommendedName>
        <fullName evidence="1">Atrophied bacterial Ig domain-containing protein</fullName>
    </recommendedName>
</protein>
<dbReference type="Proteomes" id="UP001431532">
    <property type="component" value="Unassembled WGS sequence"/>
</dbReference>
<keyword evidence="3" id="KW-1185">Reference proteome</keyword>
<feature type="domain" description="Atrophied bacterial Ig" evidence="1">
    <location>
        <begin position="49"/>
        <end position="119"/>
    </location>
</feature>
<comment type="caution">
    <text evidence="2">The sequence shown here is derived from an EMBL/GenBank/DDBJ whole genome shotgun (WGS) entry which is preliminary data.</text>
</comment>
<evidence type="ECO:0000313" key="3">
    <source>
        <dbReference type="Proteomes" id="UP001431532"/>
    </source>
</evidence>
<evidence type="ECO:0000259" key="1">
    <source>
        <dbReference type="Pfam" id="PF20578"/>
    </source>
</evidence>